<reference evidence="1" key="2">
    <citation type="journal article" date="2020" name="Nat. Commun.">
        <title>Large-scale genome sequencing of mycorrhizal fungi provides insights into the early evolution of symbiotic traits.</title>
        <authorList>
            <person name="Miyauchi S."/>
            <person name="Kiss E."/>
            <person name="Kuo A."/>
            <person name="Drula E."/>
            <person name="Kohler A."/>
            <person name="Sanchez-Garcia M."/>
            <person name="Morin E."/>
            <person name="Andreopoulos B."/>
            <person name="Barry K.W."/>
            <person name="Bonito G."/>
            <person name="Buee M."/>
            <person name="Carver A."/>
            <person name="Chen C."/>
            <person name="Cichocki N."/>
            <person name="Clum A."/>
            <person name="Culley D."/>
            <person name="Crous P.W."/>
            <person name="Fauchery L."/>
            <person name="Girlanda M."/>
            <person name="Hayes R.D."/>
            <person name="Keri Z."/>
            <person name="LaButti K."/>
            <person name="Lipzen A."/>
            <person name="Lombard V."/>
            <person name="Magnuson J."/>
            <person name="Maillard F."/>
            <person name="Murat C."/>
            <person name="Nolan M."/>
            <person name="Ohm R.A."/>
            <person name="Pangilinan J."/>
            <person name="Pereira M.F."/>
            <person name="Perotto S."/>
            <person name="Peter M."/>
            <person name="Pfister S."/>
            <person name="Riley R."/>
            <person name="Sitrit Y."/>
            <person name="Stielow J.B."/>
            <person name="Szollosi G."/>
            <person name="Zifcakova L."/>
            <person name="Stursova M."/>
            <person name="Spatafora J.W."/>
            <person name="Tedersoo L."/>
            <person name="Vaario L.M."/>
            <person name="Yamada A."/>
            <person name="Yan M."/>
            <person name="Wang P."/>
            <person name="Xu J."/>
            <person name="Bruns T."/>
            <person name="Baldrian P."/>
            <person name="Vilgalys R."/>
            <person name="Dunand C."/>
            <person name="Henrissat B."/>
            <person name="Grigoriev I.V."/>
            <person name="Hibbett D."/>
            <person name="Nagy L.G."/>
            <person name="Martin F.M."/>
        </authorList>
    </citation>
    <scope>NUCLEOTIDE SEQUENCE</scope>
    <source>
        <strain evidence="1">P2</strain>
    </source>
</reference>
<name>A0ACB6Z6N9_THEGA</name>
<accession>A0ACB6Z6N9</accession>
<comment type="caution">
    <text evidence="1">The sequence shown here is derived from an EMBL/GenBank/DDBJ whole genome shotgun (WGS) entry which is preliminary data.</text>
</comment>
<sequence>GLVPDAHKIGSTLTTSQLAVASGGFFDVWKATNENGEVFAIKAFRMYQTNAVQVKKKFCREAVAWKHLQHPNILPLLGATISKSKLCLISEWMDQGNVAQYLEHRENLEVNRIELLVDILDGLAYMHSLHVVHGNLKGVCRLPSLY</sequence>
<gene>
    <name evidence="1" type="ORF">BDM02DRAFT_3101715</name>
</gene>
<evidence type="ECO:0000313" key="2">
    <source>
        <dbReference type="Proteomes" id="UP000886501"/>
    </source>
</evidence>
<dbReference type="EMBL" id="MU118099">
    <property type="protein sequence ID" value="KAF9645222.1"/>
    <property type="molecule type" value="Genomic_DNA"/>
</dbReference>
<feature type="non-terminal residue" evidence="1">
    <location>
        <position position="1"/>
    </location>
</feature>
<proteinExistence type="predicted"/>
<keyword evidence="2" id="KW-1185">Reference proteome</keyword>
<evidence type="ECO:0000313" key="1">
    <source>
        <dbReference type="EMBL" id="KAF9645222.1"/>
    </source>
</evidence>
<organism evidence="1 2">
    <name type="scientific">Thelephora ganbajun</name>
    <name type="common">Ganba fungus</name>
    <dbReference type="NCBI Taxonomy" id="370292"/>
    <lineage>
        <taxon>Eukaryota</taxon>
        <taxon>Fungi</taxon>
        <taxon>Dikarya</taxon>
        <taxon>Basidiomycota</taxon>
        <taxon>Agaricomycotina</taxon>
        <taxon>Agaricomycetes</taxon>
        <taxon>Thelephorales</taxon>
        <taxon>Thelephoraceae</taxon>
        <taxon>Thelephora</taxon>
    </lineage>
</organism>
<dbReference type="Proteomes" id="UP000886501">
    <property type="component" value="Unassembled WGS sequence"/>
</dbReference>
<protein>
    <submittedName>
        <fullName evidence="1">Kinase-like protein</fullName>
    </submittedName>
</protein>
<reference evidence="1" key="1">
    <citation type="submission" date="2019-10" db="EMBL/GenBank/DDBJ databases">
        <authorList>
            <consortium name="DOE Joint Genome Institute"/>
            <person name="Kuo A."/>
            <person name="Miyauchi S."/>
            <person name="Kiss E."/>
            <person name="Drula E."/>
            <person name="Kohler A."/>
            <person name="Sanchez-Garcia M."/>
            <person name="Andreopoulos B."/>
            <person name="Barry K.W."/>
            <person name="Bonito G."/>
            <person name="Buee M."/>
            <person name="Carver A."/>
            <person name="Chen C."/>
            <person name="Cichocki N."/>
            <person name="Clum A."/>
            <person name="Culley D."/>
            <person name="Crous P.W."/>
            <person name="Fauchery L."/>
            <person name="Girlanda M."/>
            <person name="Hayes R."/>
            <person name="Keri Z."/>
            <person name="Labutti K."/>
            <person name="Lipzen A."/>
            <person name="Lombard V."/>
            <person name="Magnuson J."/>
            <person name="Maillard F."/>
            <person name="Morin E."/>
            <person name="Murat C."/>
            <person name="Nolan M."/>
            <person name="Ohm R."/>
            <person name="Pangilinan J."/>
            <person name="Pereira M."/>
            <person name="Perotto S."/>
            <person name="Peter M."/>
            <person name="Riley R."/>
            <person name="Sitrit Y."/>
            <person name="Stielow B."/>
            <person name="Szollosi G."/>
            <person name="Zifcakova L."/>
            <person name="Stursova M."/>
            <person name="Spatafora J.W."/>
            <person name="Tedersoo L."/>
            <person name="Vaario L.-M."/>
            <person name="Yamada A."/>
            <person name="Yan M."/>
            <person name="Wang P."/>
            <person name="Xu J."/>
            <person name="Bruns T."/>
            <person name="Baldrian P."/>
            <person name="Vilgalys R."/>
            <person name="Henrissat B."/>
            <person name="Grigoriev I.V."/>
            <person name="Hibbett D."/>
            <person name="Nagy L.G."/>
            <person name="Martin F.M."/>
        </authorList>
    </citation>
    <scope>NUCLEOTIDE SEQUENCE</scope>
    <source>
        <strain evidence="1">P2</strain>
    </source>
</reference>